<comment type="caution">
    <text evidence="3">The sequence shown here is derived from an EMBL/GenBank/DDBJ whole genome shotgun (WGS) entry which is preliminary data.</text>
</comment>
<sequence length="59" mass="6468">MSESNQSKSTPNAEEREYEKSGLYPENEKPFRILALLGWLGVVVICLAGAAAVLDFVLL</sequence>
<keyword evidence="4" id="KW-1185">Reference proteome</keyword>
<evidence type="ECO:0000313" key="3">
    <source>
        <dbReference type="EMBL" id="OFE12833.1"/>
    </source>
</evidence>
<keyword evidence="2" id="KW-1133">Transmembrane helix</keyword>
<reference evidence="4" key="1">
    <citation type="submission" date="2016-07" db="EMBL/GenBank/DDBJ databases">
        <authorList>
            <person name="Florea S."/>
            <person name="Webb J.S."/>
            <person name="Jaromczyk J."/>
            <person name="Schardl C.L."/>
        </authorList>
    </citation>
    <scope>NUCLEOTIDE SEQUENCE [LARGE SCALE GENOMIC DNA]</scope>
    <source>
        <strain evidence="4">KCTC 42131</strain>
    </source>
</reference>
<feature type="region of interest" description="Disordered" evidence="1">
    <location>
        <begin position="1"/>
        <end position="21"/>
    </location>
</feature>
<dbReference type="AlphaFoldDB" id="A0A1E8CKA9"/>
<keyword evidence="2" id="KW-0472">Membrane</keyword>
<evidence type="ECO:0000256" key="2">
    <source>
        <dbReference type="SAM" id="Phobius"/>
    </source>
</evidence>
<dbReference type="EMBL" id="MASR01000001">
    <property type="protein sequence ID" value="OFE12833.1"/>
    <property type="molecule type" value="Genomic_DNA"/>
</dbReference>
<proteinExistence type="predicted"/>
<name>A0A1E8CKA9_9GAMM</name>
<gene>
    <name evidence="3" type="ORF">PHACT_06520</name>
</gene>
<feature type="transmembrane region" description="Helical" evidence="2">
    <location>
        <begin position="33"/>
        <end position="58"/>
    </location>
</feature>
<accession>A0A1E8CKA9</accession>
<organism evidence="3 4">
    <name type="scientific">Pseudohongiella acticola</name>
    <dbReference type="NCBI Taxonomy" id="1524254"/>
    <lineage>
        <taxon>Bacteria</taxon>
        <taxon>Pseudomonadati</taxon>
        <taxon>Pseudomonadota</taxon>
        <taxon>Gammaproteobacteria</taxon>
        <taxon>Pseudomonadales</taxon>
        <taxon>Pseudohongiellaceae</taxon>
        <taxon>Pseudohongiella</taxon>
    </lineage>
</organism>
<dbReference type="Proteomes" id="UP000175669">
    <property type="component" value="Unassembled WGS sequence"/>
</dbReference>
<feature type="compositionally biased region" description="Polar residues" evidence="1">
    <location>
        <begin position="1"/>
        <end position="12"/>
    </location>
</feature>
<dbReference type="OrthoDB" id="9975271at2"/>
<evidence type="ECO:0000313" key="4">
    <source>
        <dbReference type="Proteomes" id="UP000175669"/>
    </source>
</evidence>
<protein>
    <submittedName>
        <fullName evidence="3">Uncharacterized protein</fullName>
    </submittedName>
</protein>
<evidence type="ECO:0000256" key="1">
    <source>
        <dbReference type="SAM" id="MobiDB-lite"/>
    </source>
</evidence>
<keyword evidence="2" id="KW-0812">Transmembrane</keyword>
<dbReference type="RefSeq" id="WP_070116442.1">
    <property type="nucleotide sequence ID" value="NZ_CAXATG010000001.1"/>
</dbReference>